<keyword evidence="2" id="KW-1185">Reference proteome</keyword>
<dbReference type="Proteomes" id="UP001165960">
    <property type="component" value="Unassembled WGS sequence"/>
</dbReference>
<evidence type="ECO:0000313" key="2">
    <source>
        <dbReference type="Proteomes" id="UP001165960"/>
    </source>
</evidence>
<organism evidence="1 2">
    <name type="scientific">Entomophthora muscae</name>
    <dbReference type="NCBI Taxonomy" id="34485"/>
    <lineage>
        <taxon>Eukaryota</taxon>
        <taxon>Fungi</taxon>
        <taxon>Fungi incertae sedis</taxon>
        <taxon>Zoopagomycota</taxon>
        <taxon>Entomophthoromycotina</taxon>
        <taxon>Entomophthoromycetes</taxon>
        <taxon>Entomophthorales</taxon>
        <taxon>Entomophthoraceae</taxon>
        <taxon>Entomophthora</taxon>
    </lineage>
</organism>
<proteinExistence type="predicted"/>
<gene>
    <name evidence="1" type="ORF">DSO57_1033729</name>
</gene>
<dbReference type="EMBL" id="QTSX02003110">
    <property type="protein sequence ID" value="KAJ9071774.1"/>
    <property type="molecule type" value="Genomic_DNA"/>
</dbReference>
<reference evidence="1" key="1">
    <citation type="submission" date="2022-04" db="EMBL/GenBank/DDBJ databases">
        <title>Genome of the entomopathogenic fungus Entomophthora muscae.</title>
        <authorList>
            <person name="Elya C."/>
            <person name="Lovett B.R."/>
            <person name="Lee E."/>
            <person name="Macias A.M."/>
            <person name="Hajek A.E."/>
            <person name="De Bivort B.L."/>
            <person name="Kasson M.T."/>
            <person name="De Fine Licht H.H."/>
            <person name="Stajich J.E."/>
        </authorList>
    </citation>
    <scope>NUCLEOTIDE SEQUENCE</scope>
    <source>
        <strain evidence="1">Berkeley</strain>
    </source>
</reference>
<accession>A0ACC2TB43</accession>
<sequence length="53" mass="6054">MNFKSLALILPIALAVSLPKQDNPRLVAREPSPKYIWWDDVNDFFEKLSGPDP</sequence>
<protein>
    <submittedName>
        <fullName evidence="1">Uncharacterized protein</fullName>
    </submittedName>
</protein>
<evidence type="ECO:0000313" key="1">
    <source>
        <dbReference type="EMBL" id="KAJ9071774.1"/>
    </source>
</evidence>
<name>A0ACC2TB43_9FUNG</name>
<comment type="caution">
    <text evidence="1">The sequence shown here is derived from an EMBL/GenBank/DDBJ whole genome shotgun (WGS) entry which is preliminary data.</text>
</comment>